<comment type="caution">
    <text evidence="13">The sequence shown here is derived from an EMBL/GenBank/DDBJ whole genome shotgun (WGS) entry which is preliminary data.</text>
</comment>
<evidence type="ECO:0000313" key="13">
    <source>
        <dbReference type="EMBL" id="KAJ6221363.1"/>
    </source>
</evidence>
<keyword evidence="5 10" id="KW-0472">Membrane</keyword>
<comment type="function">
    <text evidence="10">Component of the PEX13-PEX14 docking complex, a translocon channel that specifically mediates the import of peroxisomal cargo proteins bound to PEX5 receptor. The PEX13-PEX14 docking complex forms a large import pore which can be opened to a diameter of about 9 nm. Mechanistically, PEX5 receptor along with cargo proteins associates with the PEX14 subunit of the PEX13-PEX14 docking complex in the cytosol, leading to the insertion of the receptor into the organelle membrane with the concomitant translocation of the cargo into the peroxisome matrix.</text>
</comment>
<feature type="compositionally biased region" description="Basic and acidic residues" evidence="11">
    <location>
        <begin position="228"/>
        <end position="237"/>
    </location>
</feature>
<dbReference type="Pfam" id="PF04695">
    <property type="entry name" value="Pex14_N"/>
    <property type="match status" value="1"/>
</dbReference>
<feature type="region of interest" description="Disordered" evidence="11">
    <location>
        <begin position="223"/>
        <end position="257"/>
    </location>
</feature>
<proteinExistence type="inferred from homology"/>
<dbReference type="OrthoDB" id="441517at2759"/>
<comment type="similarity">
    <text evidence="1 10">Belongs to the peroxin-14 family.</text>
</comment>
<dbReference type="PANTHER" id="PTHR23058">
    <property type="entry name" value="PEROXISOMAL MEMBRANE PROTEIN PEX14"/>
    <property type="match status" value="1"/>
</dbReference>
<feature type="domain" description="Peroxisome membrane anchor protein Pex14p N-terminal" evidence="12">
    <location>
        <begin position="33"/>
        <end position="74"/>
    </location>
</feature>
<evidence type="ECO:0000256" key="4">
    <source>
        <dbReference type="ARBA" id="ARBA00023010"/>
    </source>
</evidence>
<dbReference type="InterPro" id="IPR006785">
    <property type="entry name" value="Pex14_N"/>
</dbReference>
<dbReference type="PANTHER" id="PTHR23058:SF0">
    <property type="entry name" value="PEROXISOMAL MEMBRANE PROTEIN PEX14"/>
    <property type="match status" value="1"/>
</dbReference>
<keyword evidence="3 10" id="KW-0653">Protein transport</keyword>
<keyword evidence="2 10" id="KW-0813">Transport</keyword>
<dbReference type="Proteomes" id="UP001142055">
    <property type="component" value="Chromosome 2"/>
</dbReference>
<name>A0A9Q0RMG3_BLOTA</name>
<keyword evidence="6 10" id="KW-0576">Peroxisome</keyword>
<evidence type="ECO:0000256" key="11">
    <source>
        <dbReference type="SAM" id="MobiDB-lite"/>
    </source>
</evidence>
<gene>
    <name evidence="13" type="ORF">RDWZM_007175</name>
</gene>
<dbReference type="GO" id="GO:1990429">
    <property type="term" value="C:peroxisomal importomer complex"/>
    <property type="evidence" value="ECO:0007669"/>
    <property type="project" value="TreeGrafter"/>
</dbReference>
<accession>A0A9Q0RMG3</accession>
<protein>
    <recommendedName>
        <fullName evidence="7 10">Peroxisomal membrane protein PEX14</fullName>
    </recommendedName>
    <alternativeName>
        <fullName evidence="8 10">Peroxin-14</fullName>
    </alternativeName>
</protein>
<dbReference type="InterPro" id="IPR036388">
    <property type="entry name" value="WH-like_DNA-bd_sf"/>
</dbReference>
<keyword evidence="4" id="KW-0811">Translocation</keyword>
<evidence type="ECO:0000256" key="5">
    <source>
        <dbReference type="ARBA" id="ARBA00023136"/>
    </source>
</evidence>
<evidence type="ECO:0000256" key="1">
    <source>
        <dbReference type="ARBA" id="ARBA00005443"/>
    </source>
</evidence>
<dbReference type="InterPro" id="IPR025655">
    <property type="entry name" value="PEX14"/>
</dbReference>
<evidence type="ECO:0000256" key="8">
    <source>
        <dbReference type="ARBA" id="ARBA00029691"/>
    </source>
</evidence>
<dbReference type="AlphaFoldDB" id="A0A9Q0RMG3"/>
<evidence type="ECO:0000256" key="2">
    <source>
        <dbReference type="ARBA" id="ARBA00022448"/>
    </source>
</evidence>
<evidence type="ECO:0000256" key="6">
    <source>
        <dbReference type="ARBA" id="ARBA00023140"/>
    </source>
</evidence>
<dbReference type="Gene3D" id="1.10.10.10">
    <property type="entry name" value="Winged helix-like DNA-binding domain superfamily/Winged helix DNA-binding domain"/>
    <property type="match status" value="1"/>
</dbReference>
<evidence type="ECO:0000256" key="10">
    <source>
        <dbReference type="RuleBase" id="RU367032"/>
    </source>
</evidence>
<dbReference type="GO" id="GO:0016560">
    <property type="term" value="P:protein import into peroxisome matrix, docking"/>
    <property type="evidence" value="ECO:0007669"/>
    <property type="project" value="UniProtKB-UniRule"/>
</dbReference>
<evidence type="ECO:0000313" key="14">
    <source>
        <dbReference type="Proteomes" id="UP001142055"/>
    </source>
</evidence>
<reference evidence="13" key="1">
    <citation type="submission" date="2022-12" db="EMBL/GenBank/DDBJ databases">
        <title>Genome assemblies of Blomia tropicalis.</title>
        <authorList>
            <person name="Cui Y."/>
        </authorList>
    </citation>
    <scope>NUCLEOTIDE SEQUENCE</scope>
    <source>
        <tissue evidence="13">Adult mites</tissue>
    </source>
</reference>
<dbReference type="EMBL" id="JAPWDV010000002">
    <property type="protein sequence ID" value="KAJ6221363.1"/>
    <property type="molecule type" value="Genomic_DNA"/>
</dbReference>
<comment type="subcellular location">
    <subcellularLocation>
        <location evidence="9 10">Peroxisome membrane</location>
    </subcellularLocation>
</comment>
<evidence type="ECO:0000259" key="12">
    <source>
        <dbReference type="Pfam" id="PF04695"/>
    </source>
</evidence>
<sequence length="257" mass="29654">MEVESHNLVLQDHIEPSSELNESTIQDGQTIIRKWLIYSALNFINNPRIRSTSLSDKKLFLLKKGLTQDEIELTFELSTSRPSSENALKNEFDRLSSIGTSILSSESFVGKLFNLTICFTIFGGFIYGSYSFYQNIIRPYLDPSSIKSKRKTCRFEEINQKLDMMNQKFIELDRNVTIVQEFMRNYCRVRDDTLLSLKSDIGQIKSLLVNKNQFPMVPTIPKWQLDNSKSKSKDKQTNGDVDDNNHVQQTDEIEVDA</sequence>
<organism evidence="13 14">
    <name type="scientific">Blomia tropicalis</name>
    <name type="common">Mite</name>
    <dbReference type="NCBI Taxonomy" id="40697"/>
    <lineage>
        <taxon>Eukaryota</taxon>
        <taxon>Metazoa</taxon>
        <taxon>Ecdysozoa</taxon>
        <taxon>Arthropoda</taxon>
        <taxon>Chelicerata</taxon>
        <taxon>Arachnida</taxon>
        <taxon>Acari</taxon>
        <taxon>Acariformes</taxon>
        <taxon>Sarcoptiformes</taxon>
        <taxon>Astigmata</taxon>
        <taxon>Glycyphagoidea</taxon>
        <taxon>Echimyopodidae</taxon>
        <taxon>Blomia</taxon>
    </lineage>
</organism>
<evidence type="ECO:0000256" key="7">
    <source>
        <dbReference type="ARBA" id="ARBA00029502"/>
    </source>
</evidence>
<dbReference type="GO" id="GO:0005102">
    <property type="term" value="F:signaling receptor binding"/>
    <property type="evidence" value="ECO:0007669"/>
    <property type="project" value="TreeGrafter"/>
</dbReference>
<evidence type="ECO:0000256" key="9">
    <source>
        <dbReference type="ARBA" id="ARBA00046271"/>
    </source>
</evidence>
<dbReference type="GO" id="GO:0005778">
    <property type="term" value="C:peroxisomal membrane"/>
    <property type="evidence" value="ECO:0007669"/>
    <property type="project" value="UniProtKB-SubCell"/>
</dbReference>
<keyword evidence="14" id="KW-1185">Reference proteome</keyword>
<evidence type="ECO:0000256" key="3">
    <source>
        <dbReference type="ARBA" id="ARBA00022927"/>
    </source>
</evidence>
<dbReference type="OMA" id="NGYIMIR"/>